<sequence>MLAAIYSQALPFNRVRTMTDALQEIHDFLPCRTPQAWIENALANQDLLLIDHAHCEKKAASTALSLMYRYLDNVDLLNKMSRLAREELRHFEQVLAIMQKRGVEYIHLSPARYAAGLRAEVRGEDPGRLVDVLIVGAIIEARSCERFAALAPYLDEKLADFYNSLLKSEARHYQDYLKLAEQAHGGPVDQRVAEFLAIEKELIEAPDTEFRFHSGPLTN</sequence>
<dbReference type="PANTHER" id="PTHR42637:SF1">
    <property type="entry name" value="TRNA 2-(METHYLSULFANYL)-N(6)-ISOPENTENYLADENOSINE(37) HYDROXYLASE"/>
    <property type="match status" value="1"/>
</dbReference>
<dbReference type="CDD" id="cd07910">
    <property type="entry name" value="MiaE"/>
    <property type="match status" value="1"/>
</dbReference>
<dbReference type="GO" id="GO:0045301">
    <property type="term" value="F:tRNA 2-(methylsulfanyl)-N(6)-isopentenyladenosine(37) hydroxylase activity"/>
    <property type="evidence" value="ECO:0007669"/>
    <property type="project" value="InterPro"/>
</dbReference>
<evidence type="ECO:0000313" key="2">
    <source>
        <dbReference type="Proteomes" id="UP000199445"/>
    </source>
</evidence>
<name>A0A1I3TIF0_9GAMM</name>
<protein>
    <submittedName>
        <fullName evidence="1">tRNA-(Ms[2]io[6]A)-hydroxylase</fullName>
    </submittedName>
</protein>
<reference evidence="1 2" key="1">
    <citation type="submission" date="2016-10" db="EMBL/GenBank/DDBJ databases">
        <authorList>
            <person name="de Groot N.N."/>
        </authorList>
    </citation>
    <scope>NUCLEOTIDE SEQUENCE [LARGE SCALE GENOMIC DNA]</scope>
    <source>
        <strain evidence="1 2">IBRC-M 10445</strain>
    </source>
</reference>
<dbReference type="PANTHER" id="PTHR42637">
    <property type="entry name" value="TRNA-(MS[2]IO[6]A)-HYDROXYLASE"/>
    <property type="match status" value="1"/>
</dbReference>
<proteinExistence type="predicted"/>
<dbReference type="InterPro" id="IPR010386">
    <property type="entry name" value="tRNA-Hydrxlase_MiaE"/>
</dbReference>
<dbReference type="Pfam" id="PF06175">
    <property type="entry name" value="MiaE"/>
    <property type="match status" value="1"/>
</dbReference>
<dbReference type="GO" id="GO:0006400">
    <property type="term" value="P:tRNA modification"/>
    <property type="evidence" value="ECO:0007669"/>
    <property type="project" value="InterPro"/>
</dbReference>
<dbReference type="InterPro" id="IPR009078">
    <property type="entry name" value="Ferritin-like_SF"/>
</dbReference>
<dbReference type="EMBL" id="FOSC01000005">
    <property type="protein sequence ID" value="SFJ70312.1"/>
    <property type="molecule type" value="Genomic_DNA"/>
</dbReference>
<accession>A0A1I3TIF0</accession>
<dbReference type="SUPFAM" id="SSF47240">
    <property type="entry name" value="Ferritin-like"/>
    <property type="match status" value="1"/>
</dbReference>
<keyword evidence="2" id="KW-1185">Reference proteome</keyword>
<gene>
    <name evidence="1" type="ORF">SAMN05216429_1055</name>
</gene>
<organism evidence="1 2">
    <name type="scientific">Marinobacter persicus</name>
    <dbReference type="NCBI Taxonomy" id="930118"/>
    <lineage>
        <taxon>Bacteria</taxon>
        <taxon>Pseudomonadati</taxon>
        <taxon>Pseudomonadota</taxon>
        <taxon>Gammaproteobacteria</taxon>
        <taxon>Pseudomonadales</taxon>
        <taxon>Marinobacteraceae</taxon>
        <taxon>Marinobacter</taxon>
    </lineage>
</organism>
<dbReference type="Gene3D" id="1.20.1260.10">
    <property type="match status" value="1"/>
</dbReference>
<evidence type="ECO:0000313" key="1">
    <source>
        <dbReference type="EMBL" id="SFJ70312.1"/>
    </source>
</evidence>
<dbReference type="AlphaFoldDB" id="A0A1I3TIF0"/>
<dbReference type="InterPro" id="IPR012347">
    <property type="entry name" value="Ferritin-like"/>
</dbReference>
<dbReference type="Proteomes" id="UP000199445">
    <property type="component" value="Unassembled WGS sequence"/>
</dbReference>
<dbReference type="PIRSF" id="PIRSF020736">
    <property type="entry name" value="MiaE"/>
    <property type="match status" value="1"/>
</dbReference>